<proteinExistence type="inferred from homology"/>
<reference evidence="3 4" key="1">
    <citation type="submission" date="2018-11" db="EMBL/GenBank/DDBJ databases">
        <authorList>
            <consortium name="Pathogen Informatics"/>
        </authorList>
    </citation>
    <scope>NUCLEOTIDE SEQUENCE [LARGE SCALE GENOMIC DNA]</scope>
</reference>
<dbReference type="Proteomes" id="UP000271889">
    <property type="component" value="Unassembled WGS sequence"/>
</dbReference>
<organism evidence="3 4">
    <name type="scientific">Cylicostephanus goldi</name>
    <name type="common">Nematode worm</name>
    <dbReference type="NCBI Taxonomy" id="71465"/>
    <lineage>
        <taxon>Eukaryota</taxon>
        <taxon>Metazoa</taxon>
        <taxon>Ecdysozoa</taxon>
        <taxon>Nematoda</taxon>
        <taxon>Chromadorea</taxon>
        <taxon>Rhabditida</taxon>
        <taxon>Rhabditina</taxon>
        <taxon>Rhabditomorpha</taxon>
        <taxon>Strongyloidea</taxon>
        <taxon>Strongylidae</taxon>
        <taxon>Cylicostephanus</taxon>
    </lineage>
</organism>
<dbReference type="EC" id="2.7.7.48" evidence="1"/>
<keyword evidence="1" id="KW-0808">Transferase</keyword>
<dbReference type="InterPro" id="IPR057596">
    <property type="entry name" value="RDRP_core"/>
</dbReference>
<dbReference type="OrthoDB" id="6513042at2759"/>
<keyword evidence="1" id="KW-0696">RNA-directed RNA polymerase</keyword>
<dbReference type="GO" id="GO:0030422">
    <property type="term" value="P:siRNA processing"/>
    <property type="evidence" value="ECO:0007669"/>
    <property type="project" value="TreeGrafter"/>
</dbReference>
<evidence type="ECO:0000313" key="3">
    <source>
        <dbReference type="EMBL" id="VDK77334.1"/>
    </source>
</evidence>
<comment type="similarity">
    <text evidence="1">Belongs to the RdRP family.</text>
</comment>
<keyword evidence="1" id="KW-0548">Nucleotidyltransferase</keyword>
<protein>
    <recommendedName>
        <fullName evidence="1">RNA-dependent RNA polymerase</fullName>
        <ecNumber evidence="1">2.7.7.48</ecNumber>
    </recommendedName>
</protein>
<keyword evidence="1" id="KW-0694">RNA-binding</keyword>
<feature type="domain" description="RDRP core" evidence="2">
    <location>
        <begin position="6"/>
        <end position="180"/>
    </location>
</feature>
<dbReference type="AlphaFoldDB" id="A0A3P6UGG0"/>
<keyword evidence="4" id="KW-1185">Reference proteome</keyword>
<evidence type="ECO:0000313" key="4">
    <source>
        <dbReference type="Proteomes" id="UP000271889"/>
    </source>
</evidence>
<dbReference type="GO" id="GO:0003968">
    <property type="term" value="F:RNA-directed RNA polymerase activity"/>
    <property type="evidence" value="ECO:0007669"/>
    <property type="project" value="UniProtKB-KW"/>
</dbReference>
<dbReference type="Pfam" id="PF05183">
    <property type="entry name" value="RdRP"/>
    <property type="match status" value="1"/>
</dbReference>
<evidence type="ECO:0000259" key="2">
    <source>
        <dbReference type="Pfam" id="PF05183"/>
    </source>
</evidence>
<dbReference type="PANTHER" id="PTHR23079">
    <property type="entry name" value="RNA-DEPENDENT RNA POLYMERASE"/>
    <property type="match status" value="1"/>
</dbReference>
<comment type="catalytic activity">
    <reaction evidence="1">
        <text>RNA(n) + a ribonucleoside 5'-triphosphate = RNA(n+1) + diphosphate</text>
        <dbReference type="Rhea" id="RHEA:21248"/>
        <dbReference type="Rhea" id="RHEA-COMP:14527"/>
        <dbReference type="Rhea" id="RHEA-COMP:17342"/>
        <dbReference type="ChEBI" id="CHEBI:33019"/>
        <dbReference type="ChEBI" id="CHEBI:61557"/>
        <dbReference type="ChEBI" id="CHEBI:140395"/>
        <dbReference type="EC" id="2.7.7.48"/>
    </reaction>
</comment>
<evidence type="ECO:0000256" key="1">
    <source>
        <dbReference type="RuleBase" id="RU363098"/>
    </source>
</evidence>
<dbReference type="EMBL" id="UYRV01025360">
    <property type="protein sequence ID" value="VDK77334.1"/>
    <property type="molecule type" value="Genomic_DNA"/>
</dbReference>
<dbReference type="GO" id="GO:0003723">
    <property type="term" value="F:RNA binding"/>
    <property type="evidence" value="ECO:0007669"/>
    <property type="project" value="UniProtKB-KW"/>
</dbReference>
<gene>
    <name evidence="3" type="ORF">CGOC_LOCUS7335</name>
</gene>
<sequence>MLLRKITLGPVMITKNPCHVAGDVRMFTAVYQPALAHLFDVVVFPRHGPRPHPDEMAGSDLDGDEYSVIFDPDIHFDHNEEAMTLVQTDDMVDFFLKYLRQDSIGRMSNAHLILADRKGLFDEVCNGIARKCAIAVDFPKSGEPAEPLTVHEQSDIVPDYMFSVVKPMYRSPRLNGQIYR</sequence>
<dbReference type="PANTHER" id="PTHR23079:SF55">
    <property type="entry name" value="RNA-DIRECTED RNA POLYMERASE"/>
    <property type="match status" value="1"/>
</dbReference>
<name>A0A3P6UGG0_CYLGO</name>
<accession>A0A3P6UGG0</accession>
<dbReference type="GO" id="GO:0031380">
    <property type="term" value="C:nuclear RNA-directed RNA polymerase complex"/>
    <property type="evidence" value="ECO:0007669"/>
    <property type="project" value="TreeGrafter"/>
</dbReference>
<dbReference type="InterPro" id="IPR007855">
    <property type="entry name" value="RDRP"/>
</dbReference>